<protein>
    <submittedName>
        <fullName evidence="3">Uncharacterized protein</fullName>
    </submittedName>
</protein>
<keyword evidence="4" id="KW-1185">Reference proteome</keyword>
<dbReference type="OrthoDB" id="10498256at2759"/>
<dbReference type="EMBL" id="MCOG01000313">
    <property type="protein sequence ID" value="ORY19335.1"/>
    <property type="molecule type" value="Genomic_DNA"/>
</dbReference>
<evidence type="ECO:0000313" key="3">
    <source>
        <dbReference type="EMBL" id="ORY19335.1"/>
    </source>
</evidence>
<keyword evidence="2" id="KW-0472">Membrane</keyword>
<dbReference type="AlphaFoldDB" id="A0A1Y2ABE5"/>
<accession>A0A1Y2ABE5</accession>
<dbReference type="Proteomes" id="UP000193920">
    <property type="component" value="Unassembled WGS sequence"/>
</dbReference>
<feature type="region of interest" description="Disordered" evidence="1">
    <location>
        <begin position="210"/>
        <end position="235"/>
    </location>
</feature>
<evidence type="ECO:0000256" key="1">
    <source>
        <dbReference type="SAM" id="MobiDB-lite"/>
    </source>
</evidence>
<keyword evidence="2" id="KW-0812">Transmembrane</keyword>
<feature type="transmembrane region" description="Helical" evidence="2">
    <location>
        <begin position="136"/>
        <end position="160"/>
    </location>
</feature>
<dbReference type="STRING" id="1754190.A0A1Y2ABE5"/>
<evidence type="ECO:0000256" key="2">
    <source>
        <dbReference type="SAM" id="Phobius"/>
    </source>
</evidence>
<feature type="transmembrane region" description="Helical" evidence="2">
    <location>
        <begin position="717"/>
        <end position="737"/>
    </location>
</feature>
<sequence length="738" mass="85856">MDLRNILLYNDQSIIQSKMNSLYMFMFTISLNTLIHPIIGCILYFIKAYIGLDVDFKIFRIISLVLNLGFLAMIMIISLTHAILKTLPSKNGSLATFPGIPFLKEQHYLIAGMWTMILGTTIIDLIAFIFKTGKSFFGIMLIIVGAISFFIGIGLFRYLYTKHINEIYKRFKAKKIENNQVKSFSESQSTSSTSKNENIDEKLISIDSSNSDNEYSEEEKENDENNSNSSYNSEDSNSIILDDKISERITSFGLLKEIINERISNESVVIFKSINDFELACRFICIKQFGKNPYLYTYYSYYLIYMEERKVNIGNQEIESNNNESEILESESDQNNKMLDNMKEEFDNNNYNDLLGKAITFKLNPWGKYFVIFLIFYLNEKEKENVDYYCEKEAKENLIHLQNKAIENHHIILDLFKMFYNYIILSQKNSSDLKYFNIDKLFESLSYLKHEAIHTYQEIIEKYPNDKVSYQLYSLFLKDVMKFALNEGESYIGLNSSNRILKGNSESKLLGSTASFGMSKSVKSSTVSDTESKKKRNLNIVYCFLFLRGFNQNIKDLKLIGDMSYNINNLLRHSRIIGFFLMENDVEEAENLRTTILDTVDILDTKYIPVLVKHSLDKVSNTPVTIYFDVDGTLKSTYSHFNGYELMKNIIIWSKNLYSTQSEELINRAENGTSIFNDYRYRMFSDNIKDGSYNKIMIETFKKIYEEAKNYQDNKIIVIYILVIIMIIASFIINVFGN</sequence>
<reference evidence="3 4" key="1">
    <citation type="submission" date="2016-08" db="EMBL/GenBank/DDBJ databases">
        <title>A Parts List for Fungal Cellulosomes Revealed by Comparative Genomics.</title>
        <authorList>
            <consortium name="DOE Joint Genome Institute"/>
            <person name="Haitjema C.H."/>
            <person name="Gilmore S.P."/>
            <person name="Henske J.K."/>
            <person name="Solomon K.V."/>
            <person name="De Groot R."/>
            <person name="Kuo A."/>
            <person name="Mondo S.J."/>
            <person name="Salamov A.A."/>
            <person name="Labutti K."/>
            <person name="Zhao Z."/>
            <person name="Chiniquy J."/>
            <person name="Barry K."/>
            <person name="Brewer H.M."/>
            <person name="Purvine S.O."/>
            <person name="Wright A.T."/>
            <person name="Boxma B."/>
            <person name="Van Alen T."/>
            <person name="Hackstein J.H."/>
            <person name="Baker S.E."/>
            <person name="Grigoriev I.V."/>
            <person name="O'Malley M.A."/>
        </authorList>
    </citation>
    <scope>NUCLEOTIDE SEQUENCE [LARGE SCALE GENOMIC DNA]</scope>
    <source>
        <strain evidence="3 4">G1</strain>
    </source>
</reference>
<feature type="compositionally biased region" description="Acidic residues" evidence="1">
    <location>
        <begin position="214"/>
        <end position="224"/>
    </location>
</feature>
<proteinExistence type="predicted"/>
<feature type="compositionally biased region" description="Low complexity" evidence="1">
    <location>
        <begin position="225"/>
        <end position="235"/>
    </location>
</feature>
<gene>
    <name evidence="3" type="ORF">LY90DRAFT_634880</name>
</gene>
<evidence type="ECO:0000313" key="4">
    <source>
        <dbReference type="Proteomes" id="UP000193920"/>
    </source>
</evidence>
<feature type="transmembrane region" description="Helical" evidence="2">
    <location>
        <begin position="58"/>
        <end position="84"/>
    </location>
</feature>
<organism evidence="3 4">
    <name type="scientific">Neocallimastix californiae</name>
    <dbReference type="NCBI Taxonomy" id="1754190"/>
    <lineage>
        <taxon>Eukaryota</taxon>
        <taxon>Fungi</taxon>
        <taxon>Fungi incertae sedis</taxon>
        <taxon>Chytridiomycota</taxon>
        <taxon>Chytridiomycota incertae sedis</taxon>
        <taxon>Neocallimastigomycetes</taxon>
        <taxon>Neocallimastigales</taxon>
        <taxon>Neocallimastigaceae</taxon>
        <taxon>Neocallimastix</taxon>
    </lineage>
</organism>
<comment type="caution">
    <text evidence="3">The sequence shown here is derived from an EMBL/GenBank/DDBJ whole genome shotgun (WGS) entry which is preliminary data.</text>
</comment>
<feature type="transmembrane region" description="Helical" evidence="2">
    <location>
        <begin position="108"/>
        <end position="130"/>
    </location>
</feature>
<feature type="transmembrane region" description="Helical" evidence="2">
    <location>
        <begin position="21"/>
        <end position="46"/>
    </location>
</feature>
<name>A0A1Y2ABE5_9FUNG</name>
<keyword evidence="2" id="KW-1133">Transmembrane helix</keyword>